<evidence type="ECO:0000256" key="8">
    <source>
        <dbReference type="SAM" id="MobiDB-lite"/>
    </source>
</evidence>
<feature type="transmembrane region" description="Helical" evidence="9">
    <location>
        <begin position="297"/>
        <end position="320"/>
    </location>
</feature>
<dbReference type="InterPro" id="IPR001248">
    <property type="entry name" value="Pur-cyt_permease"/>
</dbReference>
<feature type="transmembrane region" description="Helical" evidence="9">
    <location>
        <begin position="499"/>
        <end position="519"/>
    </location>
</feature>
<evidence type="ECO:0000313" key="11">
    <source>
        <dbReference type="Proteomes" id="UP000736672"/>
    </source>
</evidence>
<evidence type="ECO:0000256" key="6">
    <source>
        <dbReference type="ARBA" id="ARBA00023136"/>
    </source>
</evidence>
<evidence type="ECO:0000256" key="7">
    <source>
        <dbReference type="PIRNR" id="PIRNR002744"/>
    </source>
</evidence>
<comment type="caution">
    <text evidence="10">The sequence shown here is derived from an EMBL/GenBank/DDBJ whole genome shotgun (WGS) entry which is preliminary data.</text>
</comment>
<gene>
    <name evidence="10" type="ORF">B0J15DRAFT_564698</name>
</gene>
<evidence type="ECO:0000256" key="5">
    <source>
        <dbReference type="ARBA" id="ARBA00022989"/>
    </source>
</evidence>
<name>A0A9P9GU91_FUSSL</name>
<feature type="transmembrane region" description="Helical" evidence="9">
    <location>
        <begin position="389"/>
        <end position="409"/>
    </location>
</feature>
<feature type="transmembrane region" description="Helical" evidence="9">
    <location>
        <begin position="197"/>
        <end position="217"/>
    </location>
</feature>
<feature type="transmembrane region" description="Helical" evidence="9">
    <location>
        <begin position="158"/>
        <end position="177"/>
    </location>
</feature>
<evidence type="ECO:0000256" key="4">
    <source>
        <dbReference type="ARBA" id="ARBA00022692"/>
    </source>
</evidence>
<feature type="compositionally biased region" description="Basic and acidic residues" evidence="8">
    <location>
        <begin position="11"/>
        <end position="28"/>
    </location>
</feature>
<dbReference type="EMBL" id="JAGTJS010000017">
    <property type="protein sequence ID" value="KAH7244877.1"/>
    <property type="molecule type" value="Genomic_DNA"/>
</dbReference>
<organism evidence="10 11">
    <name type="scientific">Fusarium solani</name>
    <name type="common">Filamentous fungus</name>
    <dbReference type="NCBI Taxonomy" id="169388"/>
    <lineage>
        <taxon>Eukaryota</taxon>
        <taxon>Fungi</taxon>
        <taxon>Dikarya</taxon>
        <taxon>Ascomycota</taxon>
        <taxon>Pezizomycotina</taxon>
        <taxon>Sordariomycetes</taxon>
        <taxon>Hypocreomycetidae</taxon>
        <taxon>Hypocreales</taxon>
        <taxon>Nectriaceae</taxon>
        <taxon>Fusarium</taxon>
        <taxon>Fusarium solani species complex</taxon>
    </lineage>
</organism>
<dbReference type="AlphaFoldDB" id="A0A9P9GU91"/>
<dbReference type="PANTHER" id="PTHR31806">
    <property type="entry name" value="PURINE-CYTOSINE PERMEASE FCY2-RELATED"/>
    <property type="match status" value="1"/>
</dbReference>
<comment type="subcellular location">
    <subcellularLocation>
        <location evidence="1">Membrane</location>
        <topology evidence="1">Multi-pass membrane protein</topology>
    </subcellularLocation>
</comment>
<accession>A0A9P9GU91</accession>
<keyword evidence="4 9" id="KW-0812">Transmembrane</keyword>
<dbReference type="Pfam" id="PF02133">
    <property type="entry name" value="Transp_cyt_pur"/>
    <property type="match status" value="1"/>
</dbReference>
<evidence type="ECO:0000256" key="2">
    <source>
        <dbReference type="ARBA" id="ARBA00008974"/>
    </source>
</evidence>
<dbReference type="PIRSF" id="PIRSF002744">
    <property type="entry name" value="Pur-cyt_permease"/>
    <property type="match status" value="1"/>
</dbReference>
<dbReference type="OrthoDB" id="5428495at2759"/>
<evidence type="ECO:0000313" key="10">
    <source>
        <dbReference type="EMBL" id="KAH7244877.1"/>
    </source>
</evidence>
<evidence type="ECO:0000256" key="1">
    <source>
        <dbReference type="ARBA" id="ARBA00004141"/>
    </source>
</evidence>
<feature type="transmembrane region" description="Helical" evidence="9">
    <location>
        <begin position="464"/>
        <end position="487"/>
    </location>
</feature>
<feature type="transmembrane region" description="Helical" evidence="9">
    <location>
        <begin position="359"/>
        <end position="377"/>
    </location>
</feature>
<dbReference type="InterPro" id="IPR026030">
    <property type="entry name" value="Pur-cyt_permease_Fcy2/21/22"/>
</dbReference>
<proteinExistence type="inferred from homology"/>
<feature type="transmembrane region" description="Helical" evidence="9">
    <location>
        <begin position="421"/>
        <end position="443"/>
    </location>
</feature>
<dbReference type="GO" id="GO:0005886">
    <property type="term" value="C:plasma membrane"/>
    <property type="evidence" value="ECO:0007669"/>
    <property type="project" value="TreeGrafter"/>
</dbReference>
<feature type="region of interest" description="Disordered" evidence="8">
    <location>
        <begin position="1"/>
        <end position="45"/>
    </location>
</feature>
<dbReference type="GO" id="GO:0022857">
    <property type="term" value="F:transmembrane transporter activity"/>
    <property type="evidence" value="ECO:0007669"/>
    <property type="project" value="InterPro"/>
</dbReference>
<feature type="transmembrane region" description="Helical" evidence="9">
    <location>
        <begin position="85"/>
        <end position="107"/>
    </location>
</feature>
<sequence length="529" mass="57205">MSTPMSMSVESSEKAKHPDQQTMDHKSGEQYNGEPQTPEADSAPVEVINYSNTMTRVRRWIKAIGAEESGIERIPEGSRTNQRPWTLFVIFFSANCTTATLALGYLGPAVFNLGWWDSFLCILFFNLLGAVPPALLVQFGHRMGLRTMTVPRYSFGWWPAKAIGIINVITQIGWAIVNDLSGADILYDVGGGDLPSAVCVILIGVVAIIIALFGYNYIHAFERYSWMAVVVCLTILAGFGAPHFVNVPMGRGSLEIASVLSFGTVIMGYELAWVLIAADYSVYMKETTNNTSVVGCAYGGFFISQFLIEILGAAFGTLIMSSDERFGRAYEAAGMGGLIGETFAGHGAGVRGLGKFVEAVLAFSIAAVLVVGMYSIGLSAQVVSKKALLIPRFVYTLIGGAVFLVCSVAGRDHLEAVMTNFLNICAYYVTPFTTIVLADCYIWRRGFKYDLEAWNDGSRLPLGVAASVSFVLGTLVALLCMSQAWWVGPIAAAIGGSPTGMDISWILAAVVSIVVYVPARHFEFYRSGH</sequence>
<reference evidence="10" key="1">
    <citation type="journal article" date="2021" name="Nat. Commun.">
        <title>Genetic determinants of endophytism in the Arabidopsis root mycobiome.</title>
        <authorList>
            <person name="Mesny F."/>
            <person name="Miyauchi S."/>
            <person name="Thiergart T."/>
            <person name="Pickel B."/>
            <person name="Atanasova L."/>
            <person name="Karlsson M."/>
            <person name="Huettel B."/>
            <person name="Barry K.W."/>
            <person name="Haridas S."/>
            <person name="Chen C."/>
            <person name="Bauer D."/>
            <person name="Andreopoulos W."/>
            <person name="Pangilinan J."/>
            <person name="LaButti K."/>
            <person name="Riley R."/>
            <person name="Lipzen A."/>
            <person name="Clum A."/>
            <person name="Drula E."/>
            <person name="Henrissat B."/>
            <person name="Kohler A."/>
            <person name="Grigoriev I.V."/>
            <person name="Martin F.M."/>
            <person name="Hacquard S."/>
        </authorList>
    </citation>
    <scope>NUCLEOTIDE SEQUENCE</scope>
    <source>
        <strain evidence="10">FSSC 5 MPI-SDFR-AT-0091</strain>
    </source>
</reference>
<evidence type="ECO:0000256" key="9">
    <source>
        <dbReference type="SAM" id="Phobius"/>
    </source>
</evidence>
<feature type="transmembrane region" description="Helical" evidence="9">
    <location>
        <begin position="113"/>
        <end position="137"/>
    </location>
</feature>
<comment type="similarity">
    <text evidence="2 7">Belongs to the purine-cytosine permease (2.A.39) family.</text>
</comment>
<feature type="compositionally biased region" description="Polar residues" evidence="8">
    <location>
        <begin position="1"/>
        <end position="10"/>
    </location>
</feature>
<keyword evidence="11" id="KW-1185">Reference proteome</keyword>
<feature type="transmembrane region" description="Helical" evidence="9">
    <location>
        <begin position="224"/>
        <end position="244"/>
    </location>
</feature>
<feature type="transmembrane region" description="Helical" evidence="9">
    <location>
        <begin position="256"/>
        <end position="276"/>
    </location>
</feature>
<dbReference type="Gene3D" id="1.10.4160.10">
    <property type="entry name" value="Hydantoin permease"/>
    <property type="match status" value="1"/>
</dbReference>
<dbReference type="PANTHER" id="PTHR31806:SF1">
    <property type="entry name" value="PURINE-CYTOSINE PERMEASE FCY2-RELATED"/>
    <property type="match status" value="1"/>
</dbReference>
<evidence type="ECO:0000256" key="3">
    <source>
        <dbReference type="ARBA" id="ARBA00022448"/>
    </source>
</evidence>
<keyword evidence="6 7" id="KW-0472">Membrane</keyword>
<dbReference type="Proteomes" id="UP000736672">
    <property type="component" value="Unassembled WGS sequence"/>
</dbReference>
<keyword evidence="3 7" id="KW-0813">Transport</keyword>
<keyword evidence="5 9" id="KW-1133">Transmembrane helix</keyword>
<protein>
    <submittedName>
        <fullName evidence="10">Purine-cytosine permease</fullName>
    </submittedName>
</protein>